<dbReference type="GO" id="GO:0005737">
    <property type="term" value="C:cytoplasm"/>
    <property type="evidence" value="ECO:0007669"/>
    <property type="project" value="TreeGrafter"/>
</dbReference>
<dbReference type="SUPFAM" id="SSF81296">
    <property type="entry name" value="E set domains"/>
    <property type="match status" value="1"/>
</dbReference>
<dbReference type="AlphaFoldDB" id="A0A0B2V228"/>
<evidence type="ECO:0000313" key="2">
    <source>
        <dbReference type="Proteomes" id="UP000031036"/>
    </source>
</evidence>
<sequence>MLRKRYLDAEIKLTRLAFCPGEIICGMLLVDTTNDNNIAKMEVKLFGAAKVFCRDEEFAEHYNERPLFLHNEKILIDRNAIIYQKPQPLLIEIDDNGNDNEPLNGICPPGCHSDPSGLHAGRHGFAFDFQLPISGLETSFTSSNCPIAIKYHLIATIMNEDGVVLMECSQPITIVKPSHANLTRSLSANSATKCIDLKKWKGSLKYAHFNIVQRVSYTAQVVGTSHQKAYSKNIDLTGVGLPPSQRKILPGTSFCFSPQYYVPALTPSFEISDCMKVDYVAKLTVGRSPNEIFGDITIPLTIATHIDGAPS</sequence>
<evidence type="ECO:0000313" key="1">
    <source>
        <dbReference type="EMBL" id="KHN75529.1"/>
    </source>
</evidence>
<proteinExistence type="predicted"/>
<gene>
    <name evidence="1" type="ORF">Tcan_16079</name>
</gene>
<dbReference type="Gene3D" id="2.60.40.640">
    <property type="match status" value="2"/>
</dbReference>
<name>A0A0B2V228_TOXCA</name>
<comment type="caution">
    <text evidence="1">The sequence shown here is derived from an EMBL/GenBank/DDBJ whole genome shotgun (WGS) entry which is preliminary data.</text>
</comment>
<dbReference type="InterPro" id="IPR050357">
    <property type="entry name" value="Arrestin_domain-protein"/>
</dbReference>
<dbReference type="PANTHER" id="PTHR11188">
    <property type="entry name" value="ARRESTIN DOMAIN CONTAINING PROTEIN"/>
    <property type="match status" value="1"/>
</dbReference>
<evidence type="ECO:0008006" key="3">
    <source>
        <dbReference type="Google" id="ProtNLM"/>
    </source>
</evidence>
<dbReference type="Proteomes" id="UP000031036">
    <property type="component" value="Unassembled WGS sequence"/>
</dbReference>
<dbReference type="EMBL" id="JPKZ01002679">
    <property type="protein sequence ID" value="KHN75529.1"/>
    <property type="molecule type" value="Genomic_DNA"/>
</dbReference>
<keyword evidence="2" id="KW-1185">Reference proteome</keyword>
<protein>
    <recommendedName>
        <fullName evidence="3">Arrestin-like N-terminal domain-containing protein</fullName>
    </recommendedName>
</protein>
<dbReference type="STRING" id="6265.A0A0B2V228"/>
<dbReference type="InterPro" id="IPR014756">
    <property type="entry name" value="Ig_E-set"/>
</dbReference>
<reference evidence="1 2" key="1">
    <citation type="submission" date="2014-11" db="EMBL/GenBank/DDBJ databases">
        <title>Genetic blueprint of the zoonotic pathogen Toxocara canis.</title>
        <authorList>
            <person name="Zhu X.-Q."/>
            <person name="Korhonen P.K."/>
            <person name="Cai H."/>
            <person name="Young N.D."/>
            <person name="Nejsum P."/>
            <person name="von Samson-Himmelstjerna G."/>
            <person name="Boag P.R."/>
            <person name="Tan P."/>
            <person name="Li Q."/>
            <person name="Min J."/>
            <person name="Yang Y."/>
            <person name="Wang X."/>
            <person name="Fang X."/>
            <person name="Hall R.S."/>
            <person name="Hofmann A."/>
            <person name="Sternberg P.W."/>
            <person name="Jex A.R."/>
            <person name="Gasser R.B."/>
        </authorList>
    </citation>
    <scope>NUCLEOTIDE SEQUENCE [LARGE SCALE GENOMIC DNA]</scope>
    <source>
        <strain evidence="1">PN_DK_2014</strain>
    </source>
</reference>
<dbReference type="GO" id="GO:0015031">
    <property type="term" value="P:protein transport"/>
    <property type="evidence" value="ECO:0007669"/>
    <property type="project" value="TreeGrafter"/>
</dbReference>
<dbReference type="PANTHER" id="PTHR11188:SF17">
    <property type="entry name" value="FI21816P1"/>
    <property type="match status" value="1"/>
</dbReference>
<dbReference type="InterPro" id="IPR014752">
    <property type="entry name" value="Arrestin-like_C"/>
</dbReference>
<organism evidence="1 2">
    <name type="scientific">Toxocara canis</name>
    <name type="common">Canine roundworm</name>
    <dbReference type="NCBI Taxonomy" id="6265"/>
    <lineage>
        <taxon>Eukaryota</taxon>
        <taxon>Metazoa</taxon>
        <taxon>Ecdysozoa</taxon>
        <taxon>Nematoda</taxon>
        <taxon>Chromadorea</taxon>
        <taxon>Rhabditida</taxon>
        <taxon>Spirurina</taxon>
        <taxon>Ascaridomorpha</taxon>
        <taxon>Ascaridoidea</taxon>
        <taxon>Toxocaridae</taxon>
        <taxon>Toxocara</taxon>
    </lineage>
</organism>
<accession>A0A0B2V228</accession>
<dbReference type="OrthoDB" id="2333384at2759"/>